<gene>
    <name evidence="2" type="ORF">SAMN02745131_04228</name>
</gene>
<accession>A0A1M5GUH1</accession>
<evidence type="ECO:0000313" key="2">
    <source>
        <dbReference type="EMBL" id="SHG07350.1"/>
    </source>
</evidence>
<reference evidence="2 3" key="1">
    <citation type="submission" date="2016-11" db="EMBL/GenBank/DDBJ databases">
        <authorList>
            <person name="Jaros S."/>
            <person name="Januszkiewicz K."/>
            <person name="Wedrychowicz H."/>
        </authorList>
    </citation>
    <scope>NUCLEOTIDE SEQUENCE [LARGE SCALE GENOMIC DNA]</scope>
    <source>
        <strain evidence="2 3">DSM 18119</strain>
    </source>
</reference>
<proteinExistence type="predicted"/>
<dbReference type="AlphaFoldDB" id="A0A1M5GUH1"/>
<name>A0A1M5GUH1_9BACT</name>
<evidence type="ECO:0008006" key="4">
    <source>
        <dbReference type="Google" id="ProtNLM"/>
    </source>
</evidence>
<dbReference type="RefSeq" id="WP_217653048.1">
    <property type="nucleotide sequence ID" value="NZ_FQUU01000048.1"/>
</dbReference>
<dbReference type="Proteomes" id="UP000184048">
    <property type="component" value="Unassembled WGS sequence"/>
</dbReference>
<evidence type="ECO:0000313" key="3">
    <source>
        <dbReference type="Proteomes" id="UP000184048"/>
    </source>
</evidence>
<sequence>MRKFTHCIALLMAFYVAIALQTASAQSVLDPNDPVITYNPNTPPVQPPDGQIGKWVRTVRMSWNTDMYKAYIYKGLAFRLHFPKTYNPTANDGKKYPIMLFFHGHGE</sequence>
<feature type="chain" id="PRO_5012002371" description="Alpha/beta hydrolase family protein" evidence="1">
    <location>
        <begin position="26"/>
        <end position="107"/>
    </location>
</feature>
<evidence type="ECO:0000256" key="1">
    <source>
        <dbReference type="SAM" id="SignalP"/>
    </source>
</evidence>
<keyword evidence="1" id="KW-0732">Signal</keyword>
<protein>
    <recommendedName>
        <fullName evidence="4">Alpha/beta hydrolase family protein</fullName>
    </recommendedName>
</protein>
<dbReference type="EMBL" id="FQUU01000048">
    <property type="protein sequence ID" value="SHG07350.1"/>
    <property type="molecule type" value="Genomic_DNA"/>
</dbReference>
<organism evidence="2 3">
    <name type="scientific">Flavisolibacter ginsengisoli DSM 18119</name>
    <dbReference type="NCBI Taxonomy" id="1121884"/>
    <lineage>
        <taxon>Bacteria</taxon>
        <taxon>Pseudomonadati</taxon>
        <taxon>Bacteroidota</taxon>
        <taxon>Chitinophagia</taxon>
        <taxon>Chitinophagales</taxon>
        <taxon>Chitinophagaceae</taxon>
        <taxon>Flavisolibacter</taxon>
    </lineage>
</organism>
<feature type="signal peptide" evidence="1">
    <location>
        <begin position="1"/>
        <end position="25"/>
    </location>
</feature>
<keyword evidence="3" id="KW-1185">Reference proteome</keyword>
<feature type="non-terminal residue" evidence="2">
    <location>
        <position position="107"/>
    </location>
</feature>